<reference evidence="8 9" key="1">
    <citation type="submission" date="2018-11" db="EMBL/GenBank/DDBJ databases">
        <title>Rufibacter latericius sp. nov., isolated from water in Baiyang Lake.</title>
        <authorList>
            <person name="Yang Y."/>
        </authorList>
    </citation>
    <scope>NUCLEOTIDE SEQUENCE [LARGE SCALE GENOMIC DNA]</scope>
    <source>
        <strain evidence="8 9">R-22-1c-1</strain>
    </source>
</reference>
<dbReference type="Pfam" id="PF01593">
    <property type="entry name" value="Amino_oxidase"/>
    <property type="match status" value="1"/>
</dbReference>
<evidence type="ECO:0000256" key="1">
    <source>
        <dbReference type="ARBA" id="ARBA00004829"/>
    </source>
</evidence>
<organism evidence="8 9">
    <name type="scientific">Rufibacter latericius</name>
    <dbReference type="NCBI Taxonomy" id="2487040"/>
    <lineage>
        <taxon>Bacteria</taxon>
        <taxon>Pseudomonadati</taxon>
        <taxon>Bacteroidota</taxon>
        <taxon>Cytophagia</taxon>
        <taxon>Cytophagales</taxon>
        <taxon>Hymenobacteraceae</taxon>
        <taxon>Rufibacter</taxon>
    </lineage>
</organism>
<dbReference type="SUPFAM" id="SSF51905">
    <property type="entry name" value="FAD/NAD(P)-binding domain"/>
    <property type="match status" value="1"/>
</dbReference>
<comment type="caution">
    <text evidence="8">The sequence shown here is derived from an EMBL/GenBank/DDBJ whole genome shotgun (WGS) entry which is preliminary data.</text>
</comment>
<dbReference type="PANTHER" id="PTHR43734:SF1">
    <property type="entry name" value="PHYTOENE DESATURASE"/>
    <property type="match status" value="1"/>
</dbReference>
<proteinExistence type="inferred from homology"/>
<dbReference type="InterPro" id="IPR014105">
    <property type="entry name" value="Carotenoid/retinoid_OxRdtase"/>
</dbReference>
<dbReference type="GO" id="GO:0016117">
    <property type="term" value="P:carotenoid biosynthetic process"/>
    <property type="evidence" value="ECO:0007669"/>
    <property type="project" value="UniProtKB-KW"/>
</dbReference>
<dbReference type="InterPro" id="IPR036188">
    <property type="entry name" value="FAD/NAD-bd_sf"/>
</dbReference>
<dbReference type="AlphaFoldDB" id="A0A3M9MUW6"/>
<evidence type="ECO:0000256" key="4">
    <source>
        <dbReference type="ARBA" id="ARBA00023002"/>
    </source>
</evidence>
<feature type="signal peptide" evidence="6">
    <location>
        <begin position="1"/>
        <end position="27"/>
    </location>
</feature>
<dbReference type="OrthoDB" id="9774675at2"/>
<evidence type="ECO:0000259" key="7">
    <source>
        <dbReference type="Pfam" id="PF01593"/>
    </source>
</evidence>
<comment type="pathway">
    <text evidence="1 5">Carotenoid biosynthesis.</text>
</comment>
<evidence type="ECO:0000256" key="5">
    <source>
        <dbReference type="RuleBase" id="RU362075"/>
    </source>
</evidence>
<evidence type="ECO:0000313" key="8">
    <source>
        <dbReference type="EMBL" id="RNI29289.1"/>
    </source>
</evidence>
<keyword evidence="9" id="KW-1185">Reference proteome</keyword>
<sequence>MQQPRKKVIVIGAGFAGLAAAASMAQAGYEVTLLEKNEVAGGRARVFQAEGFTFDMGPSWYWMPDVFEQFFQKFGKTASDYYRLERLDPSYQVLYGKQDTMELPAAMPELEALFESLEPGSAEKLRTFLKQAAYKYEVGIHNLVYKPSRSFSEFLDVKLLVDVLRLDVFQSMHKHVRKYFKHPRLIQLMEFPILFLGALPQNTPALYSLMNYADMALGTWYPMGGMHKIVEGMVTLAEEQGVKVKLGEEVKSLELENGQITKVITTKGEYEADVVIGGSDYHHLETKLLPPEFRSYTQKYWDTRVMAPSSLIFYLGVDKKLEGLRHHNLFFDEDFGPHAHEIYTQPAWPQKPLFYVSVPSKTDPVVAPQGKENLFVLIPVAPDLQDTEETRERYYHLVMDRLEKITSQEIRSHVVYKRSYAHKDFIKDYHAFKGNAYGLANTLLQTAVLKPSLKSKKVRNLFYTGQLTVPGPGVPPSLISGQVVASEVMKEFAPQETTVTL</sequence>
<comment type="similarity">
    <text evidence="2 5">Belongs to the carotenoid/retinoid oxidoreductase family.</text>
</comment>
<keyword evidence="4 5" id="KW-0560">Oxidoreductase</keyword>
<dbReference type="RefSeq" id="WP_123126349.1">
    <property type="nucleotide sequence ID" value="NZ_RJJD01000003.1"/>
</dbReference>
<keyword evidence="6" id="KW-0732">Signal</keyword>
<dbReference type="Proteomes" id="UP000272117">
    <property type="component" value="Unassembled WGS sequence"/>
</dbReference>
<dbReference type="GO" id="GO:0016491">
    <property type="term" value="F:oxidoreductase activity"/>
    <property type="evidence" value="ECO:0007669"/>
    <property type="project" value="UniProtKB-KW"/>
</dbReference>
<evidence type="ECO:0000256" key="2">
    <source>
        <dbReference type="ARBA" id="ARBA00006046"/>
    </source>
</evidence>
<evidence type="ECO:0000256" key="6">
    <source>
        <dbReference type="SAM" id="SignalP"/>
    </source>
</evidence>
<evidence type="ECO:0000256" key="3">
    <source>
        <dbReference type="ARBA" id="ARBA00022746"/>
    </source>
</evidence>
<feature type="chain" id="PRO_5017992460" evidence="6">
    <location>
        <begin position="28"/>
        <end position="501"/>
    </location>
</feature>
<dbReference type="NCBIfam" id="TIGR02734">
    <property type="entry name" value="crtI_fam"/>
    <property type="match status" value="1"/>
</dbReference>
<dbReference type="PANTHER" id="PTHR43734">
    <property type="entry name" value="PHYTOENE DESATURASE"/>
    <property type="match status" value="1"/>
</dbReference>
<dbReference type="InterPro" id="IPR002937">
    <property type="entry name" value="Amino_oxidase"/>
</dbReference>
<evidence type="ECO:0000313" key="9">
    <source>
        <dbReference type="Proteomes" id="UP000272117"/>
    </source>
</evidence>
<protein>
    <submittedName>
        <fullName evidence="8">Phytoene desaturase</fullName>
    </submittedName>
</protein>
<dbReference type="EMBL" id="RJJD01000003">
    <property type="protein sequence ID" value="RNI29289.1"/>
    <property type="molecule type" value="Genomic_DNA"/>
</dbReference>
<accession>A0A3M9MUW6</accession>
<name>A0A3M9MUW6_9BACT</name>
<dbReference type="Gene3D" id="3.50.50.60">
    <property type="entry name" value="FAD/NAD(P)-binding domain"/>
    <property type="match status" value="2"/>
</dbReference>
<gene>
    <name evidence="8" type="primary">crtI</name>
    <name evidence="8" type="ORF">EFB08_07665</name>
</gene>
<feature type="domain" description="Amine oxidase" evidence="7">
    <location>
        <begin position="15"/>
        <end position="488"/>
    </location>
</feature>
<keyword evidence="3 5" id="KW-0125">Carotenoid biosynthesis</keyword>